<evidence type="ECO:0000256" key="1">
    <source>
        <dbReference type="SAM" id="SignalP"/>
    </source>
</evidence>
<organism evidence="2 3">
    <name type="scientific">Malaciobacter halophilus</name>
    <dbReference type="NCBI Taxonomy" id="197482"/>
    <lineage>
        <taxon>Bacteria</taxon>
        <taxon>Pseudomonadati</taxon>
        <taxon>Campylobacterota</taxon>
        <taxon>Epsilonproteobacteria</taxon>
        <taxon>Campylobacterales</taxon>
        <taxon>Arcobacteraceae</taxon>
        <taxon>Malaciobacter</taxon>
    </lineage>
</organism>
<protein>
    <recommendedName>
        <fullName evidence="4">DUF1104 domain-containing protein</fullName>
    </recommendedName>
</protein>
<evidence type="ECO:0000313" key="2">
    <source>
        <dbReference type="EMBL" id="PKI80292.1"/>
    </source>
</evidence>
<evidence type="ECO:0008006" key="4">
    <source>
        <dbReference type="Google" id="ProtNLM"/>
    </source>
</evidence>
<feature type="signal peptide" evidence="1">
    <location>
        <begin position="1"/>
        <end position="18"/>
    </location>
</feature>
<feature type="chain" id="PRO_5014761431" description="DUF1104 domain-containing protein" evidence="1">
    <location>
        <begin position="19"/>
        <end position="74"/>
    </location>
</feature>
<dbReference type="Proteomes" id="UP000233248">
    <property type="component" value="Unassembled WGS sequence"/>
</dbReference>
<sequence>MKKLTILGVSLFTSALFASNMNHHDMQNMKQSMTKEQCIKMHKTFTKQNSQSSIKKSNYDRLLEDLNKPAKYSG</sequence>
<dbReference type="AlphaFoldDB" id="A0A2N1J1C8"/>
<proteinExistence type="predicted"/>
<dbReference type="RefSeq" id="WP_101185288.1">
    <property type="nucleotide sequence ID" value="NZ_CP031218.1"/>
</dbReference>
<name>A0A2N1J1C8_9BACT</name>
<dbReference type="KEGG" id="ahs:AHALO_0090"/>
<comment type="caution">
    <text evidence="2">The sequence shown here is derived from an EMBL/GenBank/DDBJ whole genome shotgun (WGS) entry which is preliminary data.</text>
</comment>
<evidence type="ECO:0000313" key="3">
    <source>
        <dbReference type="Proteomes" id="UP000233248"/>
    </source>
</evidence>
<keyword evidence="1" id="KW-0732">Signal</keyword>
<keyword evidence="3" id="KW-1185">Reference proteome</keyword>
<gene>
    <name evidence="2" type="ORF">CP960_10095</name>
</gene>
<dbReference type="EMBL" id="NXIF01000038">
    <property type="protein sequence ID" value="PKI80292.1"/>
    <property type="molecule type" value="Genomic_DNA"/>
</dbReference>
<reference evidence="2 3" key="1">
    <citation type="submission" date="2017-09" db="EMBL/GenBank/DDBJ databases">
        <title>Genomics of the genus Arcobacter.</title>
        <authorList>
            <person name="Perez-Cataluna A."/>
            <person name="Figueras M.J."/>
            <person name="Salas-Masso N."/>
        </authorList>
    </citation>
    <scope>NUCLEOTIDE SEQUENCE [LARGE SCALE GENOMIC DNA]</scope>
    <source>
        <strain evidence="2 3">DSM 18005</strain>
    </source>
</reference>
<accession>A0A2N1J1C8</accession>